<dbReference type="AlphaFoldDB" id="A0A015KVI3"/>
<dbReference type="HOGENOM" id="CLU_112138_0_0_1"/>
<feature type="signal peptide" evidence="1">
    <location>
        <begin position="1"/>
        <end position="25"/>
    </location>
</feature>
<sequence>MRIFSAQLFKLYALFLVAIATVALGVPLVRRKGSHGSLICSEQNALTKRADIPFEERCPEEYSLYIASLCSIDAPNLMLINCAREDEPDVIFDTDYTCEDDEICIDRTEFPETPHAFCIKKKCGLPFDNFVRPDLDACGSHSYSVSGPVNLVVAMMTYSTEMNPIQVNYQNVKYKGDLAFVNQVNNFTRVINGYNGENIDFCFNGGTTQKVQAFAAAWITD</sequence>
<keyword evidence="3" id="KW-1185">Reference proteome</keyword>
<evidence type="ECO:0000256" key="1">
    <source>
        <dbReference type="SAM" id="SignalP"/>
    </source>
</evidence>
<proteinExistence type="predicted"/>
<gene>
    <name evidence="2" type="ORF">RirG_146810</name>
</gene>
<organism evidence="2 3">
    <name type="scientific">Rhizophagus irregularis (strain DAOM 197198w)</name>
    <name type="common">Glomus intraradices</name>
    <dbReference type="NCBI Taxonomy" id="1432141"/>
    <lineage>
        <taxon>Eukaryota</taxon>
        <taxon>Fungi</taxon>
        <taxon>Fungi incertae sedis</taxon>
        <taxon>Mucoromycota</taxon>
        <taxon>Glomeromycotina</taxon>
        <taxon>Glomeromycetes</taxon>
        <taxon>Glomerales</taxon>
        <taxon>Glomeraceae</taxon>
        <taxon>Rhizophagus</taxon>
    </lineage>
</organism>
<evidence type="ECO:0000313" key="3">
    <source>
        <dbReference type="Proteomes" id="UP000022910"/>
    </source>
</evidence>
<feature type="chain" id="PRO_5001476207" evidence="1">
    <location>
        <begin position="26"/>
        <end position="221"/>
    </location>
</feature>
<evidence type="ECO:0000313" key="2">
    <source>
        <dbReference type="EMBL" id="EXX64016.1"/>
    </source>
</evidence>
<reference evidence="2 3" key="1">
    <citation type="submission" date="2014-02" db="EMBL/GenBank/DDBJ databases">
        <title>Single nucleus genome sequencing reveals high similarity among nuclei of an endomycorrhizal fungus.</title>
        <authorList>
            <person name="Lin K."/>
            <person name="Geurts R."/>
            <person name="Zhang Z."/>
            <person name="Limpens E."/>
            <person name="Saunders D.G."/>
            <person name="Mu D."/>
            <person name="Pang E."/>
            <person name="Cao H."/>
            <person name="Cha H."/>
            <person name="Lin T."/>
            <person name="Zhou Q."/>
            <person name="Shang Y."/>
            <person name="Li Y."/>
            <person name="Ivanov S."/>
            <person name="Sharma T."/>
            <person name="Velzen R.V."/>
            <person name="Ruijter N.D."/>
            <person name="Aanen D.K."/>
            <person name="Win J."/>
            <person name="Kamoun S."/>
            <person name="Bisseling T."/>
            <person name="Huang S."/>
        </authorList>
    </citation>
    <scope>NUCLEOTIDE SEQUENCE [LARGE SCALE GENOMIC DNA]</scope>
    <source>
        <strain evidence="3">DAOM197198w</strain>
    </source>
</reference>
<dbReference type="Proteomes" id="UP000022910">
    <property type="component" value="Unassembled WGS sequence"/>
</dbReference>
<protein>
    <submittedName>
        <fullName evidence="2">Uncharacterized protein</fullName>
    </submittedName>
</protein>
<accession>A0A015KVI3</accession>
<keyword evidence="1" id="KW-0732">Signal</keyword>
<dbReference type="EMBL" id="JEMT01023684">
    <property type="protein sequence ID" value="EXX64016.1"/>
    <property type="molecule type" value="Genomic_DNA"/>
</dbReference>
<dbReference type="OrthoDB" id="2304896at2759"/>
<name>A0A015KVI3_RHIIW</name>
<dbReference type="SMR" id="A0A015KVI3"/>
<comment type="caution">
    <text evidence="2">The sequence shown here is derived from an EMBL/GenBank/DDBJ whole genome shotgun (WGS) entry which is preliminary data.</text>
</comment>